<dbReference type="OrthoDB" id="5637701at2"/>
<evidence type="ECO:0000313" key="2">
    <source>
        <dbReference type="Proteomes" id="UP000054877"/>
    </source>
</evidence>
<sequence>MLPNGGIFSEAQHEKSTSVLSSSLFSVNDQFLKEHQSASATALQGIMTVMVFHGGNLSLWVNDKKTGFQQREYQTISGDEYHQLKSVCHIPVILLDQIKSGRISRETLADLGSKLTNVLKALPVLPETVHSNAVAIVEQSTQCINRLQDISNLRLEEKIIGEILRDYQYAIKDNIAFLSAAATGKQLSALHDVTQKWLQEYGIDLSQNRVLLVGAHGPRKGFIEMQYFLRLYTCDSAYAETPVKNNYVYYIEMLPCHMAELDIKARLIDEFLAHEEQNKQVADWLLGEPLAMQQDVLRKDGPDIIAQLLPEKEQPEPMKKIAV</sequence>
<keyword evidence="2" id="KW-1185">Reference proteome</keyword>
<dbReference type="AlphaFoldDB" id="A0A0W0YWW0"/>
<comment type="caution">
    <text evidence="1">The sequence shown here is derived from an EMBL/GenBank/DDBJ whole genome shotgun (WGS) entry which is preliminary data.</text>
</comment>
<dbReference type="Proteomes" id="UP000054877">
    <property type="component" value="Unassembled WGS sequence"/>
</dbReference>
<dbReference type="PATRIC" id="fig|452.5.peg.3085"/>
<organism evidence="1 2">
    <name type="scientific">Legionella spiritensis</name>
    <dbReference type="NCBI Taxonomy" id="452"/>
    <lineage>
        <taxon>Bacteria</taxon>
        <taxon>Pseudomonadati</taxon>
        <taxon>Pseudomonadota</taxon>
        <taxon>Gammaproteobacteria</taxon>
        <taxon>Legionellales</taxon>
        <taxon>Legionellaceae</taxon>
        <taxon>Legionella</taxon>
    </lineage>
</organism>
<dbReference type="EMBL" id="LNYX01000034">
    <property type="protein sequence ID" value="KTD61167.1"/>
    <property type="molecule type" value="Genomic_DNA"/>
</dbReference>
<dbReference type="RefSeq" id="WP_058484698.1">
    <property type="nucleotide sequence ID" value="NZ_CAAAII010000012.1"/>
</dbReference>
<protein>
    <submittedName>
        <fullName evidence="1">Uncharacterized protein</fullName>
    </submittedName>
</protein>
<name>A0A0W0YWW0_LEGSP</name>
<reference evidence="1 2" key="1">
    <citation type="submission" date="2015-11" db="EMBL/GenBank/DDBJ databases">
        <title>Genomic analysis of 38 Legionella species identifies large and diverse effector repertoires.</title>
        <authorList>
            <person name="Burstein D."/>
            <person name="Amaro F."/>
            <person name="Zusman T."/>
            <person name="Lifshitz Z."/>
            <person name="Cohen O."/>
            <person name="Gilbert J.A."/>
            <person name="Pupko T."/>
            <person name="Shuman H.A."/>
            <person name="Segal G."/>
        </authorList>
    </citation>
    <scope>NUCLEOTIDE SEQUENCE [LARGE SCALE GENOMIC DNA]</scope>
    <source>
        <strain evidence="1 2">Mt.St.Helens-9</strain>
    </source>
</reference>
<proteinExistence type="predicted"/>
<gene>
    <name evidence="1" type="ORF">Lspi_2787</name>
</gene>
<evidence type="ECO:0000313" key="1">
    <source>
        <dbReference type="EMBL" id="KTD61167.1"/>
    </source>
</evidence>
<accession>A0A0W0YWW0</accession>